<evidence type="ECO:0000259" key="3">
    <source>
        <dbReference type="PROSITE" id="PS50937"/>
    </source>
</evidence>
<dbReference type="SUPFAM" id="SSF46955">
    <property type="entry name" value="Putative DNA-binding domain"/>
    <property type="match status" value="1"/>
</dbReference>
<keyword evidence="1" id="KW-0238">DNA-binding</keyword>
<dbReference type="PANTHER" id="PTHR30204">
    <property type="entry name" value="REDOX-CYCLING DRUG-SENSING TRANSCRIPTIONAL ACTIVATOR SOXR"/>
    <property type="match status" value="1"/>
</dbReference>
<dbReference type="GO" id="GO:0003677">
    <property type="term" value="F:DNA binding"/>
    <property type="evidence" value="ECO:0007669"/>
    <property type="project" value="UniProtKB-KW"/>
</dbReference>
<dbReference type="CDD" id="cd00592">
    <property type="entry name" value="HTH_MerR-like"/>
    <property type="match status" value="1"/>
</dbReference>
<dbReference type="InterPro" id="IPR000551">
    <property type="entry name" value="MerR-type_HTH_dom"/>
</dbReference>
<gene>
    <name evidence="4" type="ORF">KDA27_23960</name>
</gene>
<dbReference type="InterPro" id="IPR047057">
    <property type="entry name" value="MerR_fam"/>
</dbReference>
<name>A0A956SG10_UNCEI</name>
<dbReference type="EMBL" id="JAGQHS010000223">
    <property type="protein sequence ID" value="MCA9758871.1"/>
    <property type="molecule type" value="Genomic_DNA"/>
</dbReference>
<reference evidence="4" key="1">
    <citation type="submission" date="2020-04" db="EMBL/GenBank/DDBJ databases">
        <authorList>
            <person name="Zhang T."/>
        </authorList>
    </citation>
    <scope>NUCLEOTIDE SEQUENCE</scope>
    <source>
        <strain evidence="4">HKST-UBA02</strain>
    </source>
</reference>
<dbReference type="Pfam" id="PF13411">
    <property type="entry name" value="MerR_1"/>
    <property type="match status" value="1"/>
</dbReference>
<dbReference type="PANTHER" id="PTHR30204:SF93">
    <property type="entry name" value="HTH MERR-TYPE DOMAIN-CONTAINING PROTEIN"/>
    <property type="match status" value="1"/>
</dbReference>
<feature type="region of interest" description="Disordered" evidence="2">
    <location>
        <begin position="87"/>
        <end position="140"/>
    </location>
</feature>
<dbReference type="PROSITE" id="PS50937">
    <property type="entry name" value="HTH_MERR_2"/>
    <property type="match status" value="1"/>
</dbReference>
<evidence type="ECO:0000256" key="1">
    <source>
        <dbReference type="ARBA" id="ARBA00023125"/>
    </source>
</evidence>
<dbReference type="AlphaFoldDB" id="A0A956SG10"/>
<evidence type="ECO:0000313" key="5">
    <source>
        <dbReference type="Proteomes" id="UP000739538"/>
    </source>
</evidence>
<protein>
    <submittedName>
        <fullName evidence="4">MerR family transcriptional regulator</fullName>
    </submittedName>
</protein>
<dbReference type="Proteomes" id="UP000739538">
    <property type="component" value="Unassembled WGS sequence"/>
</dbReference>
<dbReference type="InterPro" id="IPR009061">
    <property type="entry name" value="DNA-bd_dom_put_sf"/>
</dbReference>
<evidence type="ECO:0000256" key="2">
    <source>
        <dbReference type="SAM" id="MobiDB-lite"/>
    </source>
</evidence>
<dbReference type="SMART" id="SM00422">
    <property type="entry name" value="HTH_MERR"/>
    <property type="match status" value="1"/>
</dbReference>
<dbReference type="Gene3D" id="1.10.1660.10">
    <property type="match status" value="1"/>
</dbReference>
<sequence length="276" mass="29598">MSRSDQLGFSLVELADATDLSPRTIHYYSSQGLLPPADRRGAGARYPRVTLDRLRAILRFKNEARLTLQEIRRILAGLSEGQLARVASGDSSPFEVMDEGAGEAPNGAGSEVASAHKRPAQLPSTPPPSRPAALHERRHENVRSQEMLADGVALAPRDEGLDLPVRDAPRVGGEATEQLGSLLRTLELGAGRSVPRAGSRDHWVSIPITADLQISAHRVSGEDIEKLRRIADHIRALLVAGFAGPRDEARRRPEGRPEGRPEDGPGGPSGQVSTGA</sequence>
<feature type="compositionally biased region" description="Basic and acidic residues" evidence="2">
    <location>
        <begin position="245"/>
        <end position="263"/>
    </location>
</feature>
<comment type="caution">
    <text evidence="4">The sequence shown here is derived from an EMBL/GenBank/DDBJ whole genome shotgun (WGS) entry which is preliminary data.</text>
</comment>
<accession>A0A956SG10</accession>
<proteinExistence type="predicted"/>
<evidence type="ECO:0000313" key="4">
    <source>
        <dbReference type="EMBL" id="MCA9758871.1"/>
    </source>
</evidence>
<dbReference type="GO" id="GO:0003700">
    <property type="term" value="F:DNA-binding transcription factor activity"/>
    <property type="evidence" value="ECO:0007669"/>
    <property type="project" value="InterPro"/>
</dbReference>
<feature type="region of interest" description="Disordered" evidence="2">
    <location>
        <begin position="242"/>
        <end position="276"/>
    </location>
</feature>
<organism evidence="4 5">
    <name type="scientific">Eiseniibacteriota bacterium</name>
    <dbReference type="NCBI Taxonomy" id="2212470"/>
    <lineage>
        <taxon>Bacteria</taxon>
        <taxon>Candidatus Eiseniibacteriota</taxon>
    </lineage>
</organism>
<feature type="domain" description="HTH merR-type" evidence="3">
    <location>
        <begin position="13"/>
        <end position="77"/>
    </location>
</feature>
<reference evidence="4" key="2">
    <citation type="journal article" date="2021" name="Microbiome">
        <title>Successional dynamics and alternative stable states in a saline activated sludge microbial community over 9 years.</title>
        <authorList>
            <person name="Wang Y."/>
            <person name="Ye J."/>
            <person name="Ju F."/>
            <person name="Liu L."/>
            <person name="Boyd J.A."/>
            <person name="Deng Y."/>
            <person name="Parks D.H."/>
            <person name="Jiang X."/>
            <person name="Yin X."/>
            <person name="Woodcroft B.J."/>
            <person name="Tyson G.W."/>
            <person name="Hugenholtz P."/>
            <person name="Polz M.F."/>
            <person name="Zhang T."/>
        </authorList>
    </citation>
    <scope>NUCLEOTIDE SEQUENCE</scope>
    <source>
        <strain evidence="4">HKST-UBA02</strain>
    </source>
</reference>